<dbReference type="Gene3D" id="3.40.1490.10">
    <property type="entry name" value="Bit1"/>
    <property type="match status" value="1"/>
</dbReference>
<dbReference type="Pfam" id="PF01981">
    <property type="entry name" value="PTH2"/>
    <property type="match status" value="1"/>
</dbReference>
<dbReference type="InterPro" id="IPR023476">
    <property type="entry name" value="Pep_tRNA_hydro_II_dom_sf"/>
</dbReference>
<dbReference type="AlphaFoldDB" id="A0A2D6LQ88"/>
<dbReference type="CDD" id="cd02430">
    <property type="entry name" value="PTH2"/>
    <property type="match status" value="1"/>
</dbReference>
<dbReference type="EC" id="3.1.1.29" evidence="2"/>
<dbReference type="PANTHER" id="PTHR12649:SF11">
    <property type="entry name" value="PEPTIDYL-TRNA HYDROLASE 2, MITOCHONDRIAL"/>
    <property type="match status" value="1"/>
</dbReference>
<organism evidence="7 8">
    <name type="scientific">Candidatus Iainarchaeum sp</name>
    <dbReference type="NCBI Taxonomy" id="3101447"/>
    <lineage>
        <taxon>Archaea</taxon>
        <taxon>Candidatus Iainarchaeota</taxon>
        <taxon>Candidatus Iainarchaeia</taxon>
        <taxon>Candidatus Iainarchaeales</taxon>
        <taxon>Candidatus Iainarchaeaceae</taxon>
        <taxon>Candidatus Iainarchaeum</taxon>
    </lineage>
</organism>
<evidence type="ECO:0000256" key="4">
    <source>
        <dbReference type="ARBA" id="ARBA00038050"/>
    </source>
</evidence>
<keyword evidence="3 7" id="KW-0378">Hydrolase</keyword>
<evidence type="ECO:0000256" key="2">
    <source>
        <dbReference type="ARBA" id="ARBA00013260"/>
    </source>
</evidence>
<dbReference type="EMBL" id="NZBD01000015">
    <property type="protein sequence ID" value="MAG18341.1"/>
    <property type="molecule type" value="Genomic_DNA"/>
</dbReference>
<dbReference type="GO" id="GO:0004045">
    <property type="term" value="F:peptidyl-tRNA hydrolase activity"/>
    <property type="evidence" value="ECO:0007669"/>
    <property type="project" value="UniProtKB-EC"/>
</dbReference>
<evidence type="ECO:0000313" key="7">
    <source>
        <dbReference type="EMBL" id="MAG18341.1"/>
    </source>
</evidence>
<dbReference type="NCBIfam" id="NF003314">
    <property type="entry name" value="PRK04322.1"/>
    <property type="match status" value="1"/>
</dbReference>
<dbReference type="FunFam" id="3.40.1490.10:FF:000001">
    <property type="entry name" value="Peptidyl-tRNA hydrolase 2"/>
    <property type="match status" value="1"/>
</dbReference>
<dbReference type="GO" id="GO:0005829">
    <property type="term" value="C:cytosol"/>
    <property type="evidence" value="ECO:0007669"/>
    <property type="project" value="TreeGrafter"/>
</dbReference>
<sequence>MEYKQVIILRKDLGMGKGKIAAQSSHASLEAYEKTLIKDPKAVEEWKNQGQAKIVLKVNSKEELLELFQELKNLFPCSLIKDAGRTQIAAGEPTAVGIGPVPESEINKFTKELKLL</sequence>
<comment type="similarity">
    <text evidence="4">Belongs to the PTH2 family.</text>
</comment>
<reference evidence="8" key="1">
    <citation type="submission" date="2017-09" db="EMBL/GenBank/DDBJ databases">
        <title>The Reconstruction of 2,631 Draft Metagenome-Assembled Genomes from the Global Oceans.</title>
        <authorList>
            <person name="Tully B.J."/>
            <person name="Graham E.D."/>
            <person name="Heidelberg J.F."/>
        </authorList>
    </citation>
    <scope>NUCLEOTIDE SEQUENCE [LARGE SCALE GENOMIC DNA]</scope>
</reference>
<protein>
    <recommendedName>
        <fullName evidence="6">Peptidyl-tRNA hydrolase</fullName>
        <ecNumber evidence="2">3.1.1.29</ecNumber>
    </recommendedName>
</protein>
<evidence type="ECO:0000256" key="1">
    <source>
        <dbReference type="ARBA" id="ARBA00003043"/>
    </source>
</evidence>
<dbReference type="NCBIfam" id="TIGR00283">
    <property type="entry name" value="arch_pth2"/>
    <property type="match status" value="1"/>
</dbReference>
<evidence type="ECO:0000256" key="3">
    <source>
        <dbReference type="ARBA" id="ARBA00022801"/>
    </source>
</evidence>
<dbReference type="Proteomes" id="UP000226712">
    <property type="component" value="Unassembled WGS sequence"/>
</dbReference>
<gene>
    <name evidence="7" type="primary">pth2</name>
    <name evidence="7" type="ORF">CL944_02620</name>
</gene>
<comment type="function">
    <text evidence="1">The natural substrate for this enzyme may be peptidyl-tRNAs which drop off the ribosome during protein synthesis.</text>
</comment>
<comment type="catalytic activity">
    <reaction evidence="5">
        <text>an N-acyl-L-alpha-aminoacyl-tRNA + H2O = an N-acyl-L-amino acid + a tRNA + H(+)</text>
        <dbReference type="Rhea" id="RHEA:54448"/>
        <dbReference type="Rhea" id="RHEA-COMP:10123"/>
        <dbReference type="Rhea" id="RHEA-COMP:13883"/>
        <dbReference type="ChEBI" id="CHEBI:15377"/>
        <dbReference type="ChEBI" id="CHEBI:15378"/>
        <dbReference type="ChEBI" id="CHEBI:59874"/>
        <dbReference type="ChEBI" id="CHEBI:78442"/>
        <dbReference type="ChEBI" id="CHEBI:138191"/>
        <dbReference type="EC" id="3.1.1.29"/>
    </reaction>
</comment>
<proteinExistence type="inferred from homology"/>
<evidence type="ECO:0000313" key="8">
    <source>
        <dbReference type="Proteomes" id="UP000226712"/>
    </source>
</evidence>
<evidence type="ECO:0000256" key="6">
    <source>
        <dbReference type="ARBA" id="ARBA00050038"/>
    </source>
</evidence>
<dbReference type="SUPFAM" id="SSF102462">
    <property type="entry name" value="Peptidyl-tRNA hydrolase II"/>
    <property type="match status" value="1"/>
</dbReference>
<dbReference type="InterPro" id="IPR002833">
    <property type="entry name" value="PTH2"/>
</dbReference>
<evidence type="ECO:0000256" key="5">
    <source>
        <dbReference type="ARBA" id="ARBA00048707"/>
    </source>
</evidence>
<dbReference type="PANTHER" id="PTHR12649">
    <property type="entry name" value="PEPTIDYL-TRNA HYDROLASE 2"/>
    <property type="match status" value="1"/>
</dbReference>
<name>A0A2D6LQ88_9ARCH</name>
<accession>A0A2D6LQ88</accession>
<comment type="caution">
    <text evidence="7">The sequence shown here is derived from an EMBL/GenBank/DDBJ whole genome shotgun (WGS) entry which is preliminary data.</text>
</comment>